<evidence type="ECO:0000313" key="2">
    <source>
        <dbReference type="Proteomes" id="UP000032352"/>
    </source>
</evidence>
<dbReference type="EMBL" id="CP059734">
    <property type="protein sequence ID" value="WDE08770.1"/>
    <property type="molecule type" value="Genomic_DNA"/>
</dbReference>
<sequence>MTHQDPLCQLVEMFEQWRATRLNRNAPTPMSLRQQALLLTNTYPSDKIATTLRISGGQLKQWREAGGA</sequence>
<dbReference type="Proteomes" id="UP000032352">
    <property type="component" value="Chromosome pTvir"/>
</dbReference>
<dbReference type="KEGG" id="tvd:SG34_033260"/>
<reference evidence="1 2" key="2">
    <citation type="journal article" date="2022" name="Mar. Drugs">
        <title>Bioassay-Guided Fractionation Leads to the Detection of Cholic Acid Generated by the Rare Thalassomonas sp.</title>
        <authorList>
            <person name="Pheiffer F."/>
            <person name="Schneider Y.K."/>
            <person name="Hansen E.H."/>
            <person name="Andersen J.H."/>
            <person name="Isaksson J."/>
            <person name="Busche T."/>
            <person name="R C."/>
            <person name="Kalinowski J."/>
            <person name="Zyl L.V."/>
            <person name="Trindade M."/>
        </authorList>
    </citation>
    <scope>NUCLEOTIDE SEQUENCE [LARGE SCALE GENOMIC DNA]</scope>
    <source>
        <strain evidence="1 2">XOM25</strain>
    </source>
</reference>
<evidence type="ECO:0000313" key="1">
    <source>
        <dbReference type="EMBL" id="WDE08770.1"/>
    </source>
</evidence>
<dbReference type="AlphaFoldDB" id="A0AAE9Z8M2"/>
<name>A0AAE9Z8M2_9GAMM</name>
<gene>
    <name evidence="1" type="ORF">SG34_033260</name>
</gene>
<keyword evidence="2" id="KW-1185">Reference proteome</keyword>
<reference evidence="1 2" key="1">
    <citation type="journal article" date="2015" name="Genome Announc.">
        <title>Draft Genome Sequences of Marine Isolates of Thalassomonas viridans and Thalassomonas actiniarum.</title>
        <authorList>
            <person name="Olonade I."/>
            <person name="van Zyl L.J."/>
            <person name="Trindade M."/>
        </authorList>
    </citation>
    <scope>NUCLEOTIDE SEQUENCE [LARGE SCALE GENOMIC DNA]</scope>
    <source>
        <strain evidence="1 2">XOM25</strain>
    </source>
</reference>
<dbReference type="RefSeq" id="WP_053046349.1">
    <property type="nucleotide sequence ID" value="NZ_CP059734.1"/>
</dbReference>
<proteinExistence type="predicted"/>
<organism evidence="1 2">
    <name type="scientific">Thalassomonas viridans</name>
    <dbReference type="NCBI Taxonomy" id="137584"/>
    <lineage>
        <taxon>Bacteria</taxon>
        <taxon>Pseudomonadati</taxon>
        <taxon>Pseudomonadota</taxon>
        <taxon>Gammaproteobacteria</taxon>
        <taxon>Alteromonadales</taxon>
        <taxon>Colwelliaceae</taxon>
        <taxon>Thalassomonas</taxon>
    </lineage>
</organism>
<protein>
    <submittedName>
        <fullName evidence="1">Uncharacterized protein</fullName>
    </submittedName>
</protein>
<accession>A0AAE9Z8M2</accession>